<dbReference type="GO" id="GO:0071669">
    <property type="term" value="P:plant-type cell wall organization or biogenesis"/>
    <property type="evidence" value="ECO:0007669"/>
    <property type="project" value="EnsemblPlants"/>
</dbReference>
<dbReference type="PANTHER" id="PTHR37726:SF1">
    <property type="entry name" value="TRANSMEMBRANE PROTEIN"/>
    <property type="match status" value="1"/>
</dbReference>
<feature type="transmembrane region" description="Helical" evidence="1">
    <location>
        <begin position="371"/>
        <end position="388"/>
    </location>
</feature>
<dbReference type="EMBL" id="CM010725">
    <property type="protein sequence ID" value="RZC84631.1"/>
    <property type="molecule type" value="Genomic_DNA"/>
</dbReference>
<dbReference type="OMA" id="RMACRIV"/>
<dbReference type="AlphaFoldDB" id="A0A4Y7LK62"/>
<keyword evidence="3" id="KW-1185">Reference proteome</keyword>
<keyword evidence="1" id="KW-0812">Transmembrane</keyword>
<evidence type="ECO:0000313" key="2">
    <source>
        <dbReference type="EMBL" id="RZC84631.1"/>
    </source>
</evidence>
<evidence type="ECO:0000313" key="3">
    <source>
        <dbReference type="Proteomes" id="UP000316621"/>
    </source>
</evidence>
<dbReference type="PANTHER" id="PTHR37726">
    <property type="entry name" value="TRANSMEMBRANE PROTEIN"/>
    <property type="match status" value="1"/>
</dbReference>
<gene>
    <name evidence="2" type="ORF">C5167_047415</name>
</gene>
<feature type="transmembrane region" description="Helical" evidence="1">
    <location>
        <begin position="294"/>
        <end position="316"/>
    </location>
</feature>
<organism evidence="2 3">
    <name type="scientific">Papaver somniferum</name>
    <name type="common">Opium poppy</name>
    <dbReference type="NCBI Taxonomy" id="3469"/>
    <lineage>
        <taxon>Eukaryota</taxon>
        <taxon>Viridiplantae</taxon>
        <taxon>Streptophyta</taxon>
        <taxon>Embryophyta</taxon>
        <taxon>Tracheophyta</taxon>
        <taxon>Spermatophyta</taxon>
        <taxon>Magnoliopsida</taxon>
        <taxon>Ranunculales</taxon>
        <taxon>Papaveraceae</taxon>
        <taxon>Papaveroideae</taxon>
        <taxon>Papaver</taxon>
    </lineage>
</organism>
<name>A0A4Y7LK62_PAPSO</name>
<accession>A0A4Y7LK62</accession>
<keyword evidence="1" id="KW-1133">Transmembrane helix</keyword>
<dbReference type="Gramene" id="RZC84631">
    <property type="protein sequence ID" value="RZC84631"/>
    <property type="gene ID" value="C5167_047415"/>
</dbReference>
<reference evidence="2 3" key="1">
    <citation type="journal article" date="2018" name="Science">
        <title>The opium poppy genome and morphinan production.</title>
        <authorList>
            <person name="Guo L."/>
            <person name="Winzer T."/>
            <person name="Yang X."/>
            <person name="Li Y."/>
            <person name="Ning Z."/>
            <person name="He Z."/>
            <person name="Teodor R."/>
            <person name="Lu Y."/>
            <person name="Bowser T.A."/>
            <person name="Graham I.A."/>
            <person name="Ye K."/>
        </authorList>
    </citation>
    <scope>NUCLEOTIDE SEQUENCE [LARGE SCALE GENOMIC DNA]</scope>
    <source>
        <strain evidence="3">cv. HN1</strain>
        <tissue evidence="2">Leaves</tissue>
    </source>
</reference>
<proteinExistence type="predicted"/>
<protein>
    <submittedName>
        <fullName evidence="2">Uncharacterized protein</fullName>
    </submittedName>
</protein>
<dbReference type="GO" id="GO:0005783">
    <property type="term" value="C:endoplasmic reticulum"/>
    <property type="evidence" value="ECO:0007669"/>
    <property type="project" value="EnsemblPlants"/>
</dbReference>
<feature type="transmembrane region" description="Helical" evidence="1">
    <location>
        <begin position="328"/>
        <end position="351"/>
    </location>
</feature>
<feature type="transmembrane region" description="Helical" evidence="1">
    <location>
        <begin position="228"/>
        <end position="251"/>
    </location>
</feature>
<feature type="transmembrane region" description="Helical" evidence="1">
    <location>
        <begin position="94"/>
        <end position="115"/>
    </location>
</feature>
<keyword evidence="1" id="KW-0472">Membrane</keyword>
<dbReference type="Proteomes" id="UP000316621">
    <property type="component" value="Chromosome 11"/>
</dbReference>
<evidence type="ECO:0000256" key="1">
    <source>
        <dbReference type="SAM" id="Phobius"/>
    </source>
</evidence>
<dbReference type="STRING" id="3469.A0A4Y7LK62"/>
<sequence length="406" mass="45458">METFVWQGKINPVIEMMNGQYLRLQYADYNPGETTPSSAFVNHQPAAAKETMENITKTFFRCIKWQVEETTDPVNCPYHYFCASSYQGGDYPPAIDILVLLFTATLYLVTLVFTVQEIVWKSTSTNSSTTAAAGEGGDRHRAIRYNSGGSGSRRSRRYWIPSGPIALPFILLSLAKGYRINTLSPLAECIGPALFQLLQISALAFPNDDDDDYNMEGNFNKWKYDLKYILFELSTVSGILHASLFLDYIILPYYTGYDALMSSTSFSGECASCVCRTEVLEVGGKLVSYRGWSISMFSVVGVLCLRTISRLLMLFLSHYDDEVHKATVSAMVKILQVVIKPALETMSWMLISKDTIYLMKNSPESDGSAPLRLAAYGCACFLIFLHVLTKLQSRRIVRVRGAIIIT</sequence>
<dbReference type="OrthoDB" id="657942at2759"/>